<gene>
    <name evidence="2" type="ORF">O181_100652</name>
</gene>
<name>A0A9Q3JEI4_9BASI</name>
<proteinExistence type="predicted"/>
<protein>
    <submittedName>
        <fullName evidence="2">Uncharacterized protein</fullName>
    </submittedName>
</protein>
<comment type="caution">
    <text evidence="2">The sequence shown here is derived from an EMBL/GenBank/DDBJ whole genome shotgun (WGS) entry which is preliminary data.</text>
</comment>
<evidence type="ECO:0000313" key="2">
    <source>
        <dbReference type="EMBL" id="MBW0560937.1"/>
    </source>
</evidence>
<dbReference type="Proteomes" id="UP000765509">
    <property type="component" value="Unassembled WGS sequence"/>
</dbReference>
<feature type="compositionally biased region" description="Polar residues" evidence="1">
    <location>
        <begin position="13"/>
        <end position="29"/>
    </location>
</feature>
<evidence type="ECO:0000313" key="3">
    <source>
        <dbReference type="Proteomes" id="UP000765509"/>
    </source>
</evidence>
<organism evidence="2 3">
    <name type="scientific">Austropuccinia psidii MF-1</name>
    <dbReference type="NCBI Taxonomy" id="1389203"/>
    <lineage>
        <taxon>Eukaryota</taxon>
        <taxon>Fungi</taxon>
        <taxon>Dikarya</taxon>
        <taxon>Basidiomycota</taxon>
        <taxon>Pucciniomycotina</taxon>
        <taxon>Pucciniomycetes</taxon>
        <taxon>Pucciniales</taxon>
        <taxon>Sphaerophragmiaceae</taxon>
        <taxon>Austropuccinia</taxon>
    </lineage>
</organism>
<sequence length="376" mass="42570">MGGSPSAFHRENSGSSSQNPTTEGDSIINSDEENHKSIHTDSTGQKSIFLQDLERLGIEDAVAQNASQEGQEEITSSVVGVEFRIQQEEDQQRARNNKRILQGRNHRITGLVTKNTLPSQASTESVHLQEFIYFLMGMPPSVDHFPPNPTNDEEEFHIHWVKNQAKHIKTHLETFEYGLRDHPISERKILVKQDITSISQQLQSPEYSPSRDVLNNKIKVSIVEKCACEKECQLNAAIADIISKHFFNWSHTQPSLNINHPDQLNLLTERWVNGRSKDMKKLSKLGQAVEEVTAARFKIACQLFPPKNDFSAIYTDIKATSDVEDNHDLGKVPKRLVGVWRSEALTLCTRQLDLAMTLGAKAHLEKNRVQPMLHRD</sequence>
<reference evidence="2" key="1">
    <citation type="submission" date="2021-03" db="EMBL/GenBank/DDBJ databases">
        <title>Draft genome sequence of rust myrtle Austropuccinia psidii MF-1, a brazilian biotype.</title>
        <authorList>
            <person name="Quecine M.C."/>
            <person name="Pachon D.M.R."/>
            <person name="Bonatelli M.L."/>
            <person name="Correr F.H."/>
            <person name="Franceschini L.M."/>
            <person name="Leite T.F."/>
            <person name="Margarido G.R.A."/>
            <person name="Almeida C.A."/>
            <person name="Ferrarezi J.A."/>
            <person name="Labate C.A."/>
        </authorList>
    </citation>
    <scope>NUCLEOTIDE SEQUENCE</scope>
    <source>
        <strain evidence="2">MF-1</strain>
    </source>
</reference>
<feature type="region of interest" description="Disordered" evidence="1">
    <location>
        <begin position="1"/>
        <end position="45"/>
    </location>
</feature>
<keyword evidence="3" id="KW-1185">Reference proteome</keyword>
<evidence type="ECO:0000256" key="1">
    <source>
        <dbReference type="SAM" id="MobiDB-lite"/>
    </source>
</evidence>
<dbReference type="EMBL" id="AVOT02070256">
    <property type="protein sequence ID" value="MBW0560937.1"/>
    <property type="molecule type" value="Genomic_DNA"/>
</dbReference>
<dbReference type="AlphaFoldDB" id="A0A9Q3JEI4"/>
<accession>A0A9Q3JEI4</accession>